<keyword evidence="5 7" id="KW-0119">Carbohydrate metabolism</keyword>
<dbReference type="EC" id="3.1.3.-" evidence="7"/>
<proteinExistence type="inferred from homology"/>
<protein>
    <recommendedName>
        <fullName evidence="6 7">D,D-heptose 1,7-bisphosphate phosphatase</fullName>
        <ecNumber evidence="7">3.1.3.-</ecNumber>
    </recommendedName>
</protein>
<dbReference type="Pfam" id="PF13242">
    <property type="entry name" value="Hydrolase_like"/>
    <property type="match status" value="1"/>
</dbReference>
<dbReference type="CDD" id="cd07503">
    <property type="entry name" value="HAD_HisB-N"/>
    <property type="match status" value="1"/>
</dbReference>
<dbReference type="Gene3D" id="3.40.50.1000">
    <property type="entry name" value="HAD superfamily/HAD-like"/>
    <property type="match status" value="1"/>
</dbReference>
<evidence type="ECO:0000256" key="6">
    <source>
        <dbReference type="ARBA" id="ARBA00031828"/>
    </source>
</evidence>
<dbReference type="GO" id="GO:0005975">
    <property type="term" value="P:carbohydrate metabolic process"/>
    <property type="evidence" value="ECO:0007669"/>
    <property type="project" value="InterPro"/>
</dbReference>
<comment type="caution">
    <text evidence="12">The sequence shown here is derived from an EMBL/GenBank/DDBJ whole genome shotgun (WGS) entry which is preliminary data.</text>
</comment>
<comment type="subcellular location">
    <subcellularLocation>
        <location evidence="1 7">Cytoplasm</location>
    </subcellularLocation>
</comment>
<feature type="site" description="Stabilizes the phosphoryl group" evidence="10">
    <location>
        <position position="109"/>
    </location>
</feature>
<evidence type="ECO:0000313" key="13">
    <source>
        <dbReference type="Proteomes" id="UP000178735"/>
    </source>
</evidence>
<keyword evidence="11" id="KW-0862">Zinc</keyword>
<keyword evidence="11" id="KW-0460">Magnesium</keyword>
<comment type="cofactor">
    <cofactor evidence="11">
        <name>Mg(2+)</name>
        <dbReference type="ChEBI" id="CHEBI:18420"/>
    </cofactor>
</comment>
<dbReference type="SUPFAM" id="SSF56784">
    <property type="entry name" value="HAD-like"/>
    <property type="match status" value="1"/>
</dbReference>
<sequence length="201" mass="22395">MPKIAVFIDRDGTMSEEVGYVNHLSRFKLLENTAAAVKLLNEAGILAIVATNQAGVARGYFEEPMINKVHEKLKNELAKSGASVAAIYYCPHHPSAGKPPYRTECNCRKPKPGMILKAKDDFNIDLTRSYMVGDKISDVEFGLKLGLKSVMVMTGYGIGEYEHQRQDWKVTPDFMAGDLLDAVKWIIEDIRRSSGNLTDKK</sequence>
<dbReference type="PANTHER" id="PTHR42891">
    <property type="entry name" value="D-GLYCERO-BETA-D-MANNO-HEPTOSE-1,7-BISPHOSPHATE 7-PHOSPHATASE"/>
    <property type="match status" value="1"/>
</dbReference>
<dbReference type="InterPro" id="IPR006543">
    <property type="entry name" value="Histidinol-phos"/>
</dbReference>
<keyword evidence="4 7" id="KW-0378">Hydrolase</keyword>
<feature type="binding site" evidence="9">
    <location>
        <begin position="9"/>
        <end position="11"/>
    </location>
    <ligand>
        <name>substrate</name>
    </ligand>
</feature>
<feature type="site" description="Contributes to substrate recognition" evidence="10">
    <location>
        <position position="108"/>
    </location>
</feature>
<dbReference type="NCBIfam" id="TIGR01662">
    <property type="entry name" value="HAD-SF-IIIA"/>
    <property type="match status" value="1"/>
</dbReference>
<evidence type="ECO:0000256" key="11">
    <source>
        <dbReference type="PIRSR" id="PIRSR004682-4"/>
    </source>
</evidence>
<dbReference type="AlphaFoldDB" id="A0A1F7WQF2"/>
<accession>A0A1F7WQF2</accession>
<feature type="binding site" evidence="11">
    <location>
        <position position="92"/>
    </location>
    <ligand>
        <name>Zn(2+)</name>
        <dbReference type="ChEBI" id="CHEBI:29105"/>
    </ligand>
</feature>
<dbReference type="Proteomes" id="UP000178735">
    <property type="component" value="Unassembled WGS sequence"/>
</dbReference>
<evidence type="ECO:0000256" key="3">
    <source>
        <dbReference type="ARBA" id="ARBA00022723"/>
    </source>
</evidence>
<dbReference type="InterPro" id="IPR004446">
    <property type="entry name" value="Heptose_bisP_phosphatase"/>
</dbReference>
<evidence type="ECO:0000256" key="5">
    <source>
        <dbReference type="ARBA" id="ARBA00023277"/>
    </source>
</evidence>
<feature type="active site" description="Nucleophile" evidence="8">
    <location>
        <position position="11"/>
    </location>
</feature>
<dbReference type="STRING" id="1817813.A2008_05425"/>
<feature type="binding site" evidence="11">
    <location>
        <position position="11"/>
    </location>
    <ligand>
        <name>Mg(2+)</name>
        <dbReference type="ChEBI" id="CHEBI:18420"/>
    </ligand>
</feature>
<feature type="binding site" evidence="9">
    <location>
        <begin position="17"/>
        <end position="20"/>
    </location>
    <ligand>
        <name>substrate</name>
    </ligand>
</feature>
<dbReference type="GO" id="GO:0046872">
    <property type="term" value="F:metal ion binding"/>
    <property type="evidence" value="ECO:0007669"/>
    <property type="project" value="UniProtKB-KW"/>
</dbReference>
<keyword evidence="3 11" id="KW-0479">Metal-binding</keyword>
<dbReference type="NCBIfam" id="TIGR01656">
    <property type="entry name" value="Histidinol-ppas"/>
    <property type="match status" value="1"/>
</dbReference>
<dbReference type="InterPro" id="IPR023214">
    <property type="entry name" value="HAD_sf"/>
</dbReference>
<dbReference type="EMBL" id="MGFH01000138">
    <property type="protein sequence ID" value="OGM04659.1"/>
    <property type="molecule type" value="Genomic_DNA"/>
</dbReference>
<reference evidence="12 13" key="1">
    <citation type="journal article" date="2016" name="Nat. Commun.">
        <title>Thousands of microbial genomes shed light on interconnected biogeochemical processes in an aquifer system.</title>
        <authorList>
            <person name="Anantharaman K."/>
            <person name="Brown C.T."/>
            <person name="Hug L.A."/>
            <person name="Sharon I."/>
            <person name="Castelle C.J."/>
            <person name="Probst A.J."/>
            <person name="Thomas B.C."/>
            <person name="Singh A."/>
            <person name="Wilkins M.J."/>
            <person name="Karaoz U."/>
            <person name="Brodie E.L."/>
            <person name="Williams K.H."/>
            <person name="Hubbard S.S."/>
            <person name="Banfield J.F."/>
        </authorList>
    </citation>
    <scope>NUCLEOTIDE SEQUENCE [LARGE SCALE GENOMIC DNA]</scope>
</reference>
<evidence type="ECO:0000256" key="7">
    <source>
        <dbReference type="PIRNR" id="PIRNR004682"/>
    </source>
</evidence>
<dbReference type="GO" id="GO:0016791">
    <property type="term" value="F:phosphatase activity"/>
    <property type="evidence" value="ECO:0007669"/>
    <property type="project" value="InterPro"/>
</dbReference>
<dbReference type="PIRSF" id="PIRSF004682">
    <property type="entry name" value="GmhB"/>
    <property type="match status" value="1"/>
</dbReference>
<evidence type="ECO:0000256" key="9">
    <source>
        <dbReference type="PIRSR" id="PIRSR004682-2"/>
    </source>
</evidence>
<feature type="binding site" evidence="11">
    <location>
        <position position="107"/>
    </location>
    <ligand>
        <name>Zn(2+)</name>
        <dbReference type="ChEBI" id="CHEBI:29105"/>
    </ligand>
</feature>
<evidence type="ECO:0000256" key="2">
    <source>
        <dbReference type="ARBA" id="ARBA00022490"/>
    </source>
</evidence>
<feature type="binding site" evidence="9">
    <location>
        <begin position="51"/>
        <end position="54"/>
    </location>
    <ligand>
        <name>substrate</name>
    </ligand>
</feature>
<keyword evidence="2 7" id="KW-0963">Cytoplasm</keyword>
<evidence type="ECO:0000256" key="8">
    <source>
        <dbReference type="PIRSR" id="PIRSR004682-1"/>
    </source>
</evidence>
<dbReference type="PANTHER" id="PTHR42891:SF1">
    <property type="entry name" value="D-GLYCERO-BETA-D-MANNO-HEPTOSE-1,7-BISPHOSPHATE 7-PHOSPHATASE"/>
    <property type="match status" value="1"/>
</dbReference>
<feature type="site" description="Stabilizes the phosphoryl group" evidence="10">
    <location>
        <position position="51"/>
    </location>
</feature>
<feature type="binding site" evidence="9">
    <location>
        <begin position="108"/>
        <end position="109"/>
    </location>
    <ligand>
        <name>substrate</name>
    </ligand>
</feature>
<feature type="binding site" evidence="11">
    <location>
        <position position="105"/>
    </location>
    <ligand>
        <name>Zn(2+)</name>
        <dbReference type="ChEBI" id="CHEBI:29105"/>
    </ligand>
</feature>
<feature type="binding site" evidence="11">
    <location>
        <position position="90"/>
    </location>
    <ligand>
        <name>Zn(2+)</name>
        <dbReference type="ChEBI" id="CHEBI:29105"/>
    </ligand>
</feature>
<feature type="binding site" evidence="9">
    <location>
        <position position="135"/>
    </location>
    <ligand>
        <name>substrate</name>
    </ligand>
</feature>
<dbReference type="InterPro" id="IPR036412">
    <property type="entry name" value="HAD-like_sf"/>
</dbReference>
<comment type="cofactor">
    <cofactor evidence="11">
        <name>Zn(2+)</name>
        <dbReference type="ChEBI" id="CHEBI:29105"/>
    </cofactor>
</comment>
<feature type="binding site" evidence="11">
    <location>
        <position position="134"/>
    </location>
    <ligand>
        <name>Mg(2+)</name>
        <dbReference type="ChEBI" id="CHEBI:18420"/>
    </ligand>
</feature>
<feature type="binding site" evidence="11">
    <location>
        <position position="9"/>
    </location>
    <ligand>
        <name>Mg(2+)</name>
        <dbReference type="ChEBI" id="CHEBI:18420"/>
    </ligand>
</feature>
<organism evidence="12 13">
    <name type="scientific">Candidatus Wallbacteria bacterium GWC2_49_35</name>
    <dbReference type="NCBI Taxonomy" id="1817813"/>
    <lineage>
        <taxon>Bacteria</taxon>
        <taxon>Candidatus Walliibacteriota</taxon>
    </lineage>
</organism>
<evidence type="ECO:0000313" key="12">
    <source>
        <dbReference type="EMBL" id="OGM04659.1"/>
    </source>
</evidence>
<evidence type="ECO:0000256" key="10">
    <source>
        <dbReference type="PIRSR" id="PIRSR004682-3"/>
    </source>
</evidence>
<evidence type="ECO:0000256" key="4">
    <source>
        <dbReference type="ARBA" id="ARBA00022801"/>
    </source>
</evidence>
<gene>
    <name evidence="12" type="ORF">A2008_05425</name>
</gene>
<feature type="active site" description="Nucleophile" evidence="8">
    <location>
        <position position="9"/>
    </location>
</feature>
<evidence type="ECO:0000256" key="1">
    <source>
        <dbReference type="ARBA" id="ARBA00004496"/>
    </source>
</evidence>
<name>A0A1F7WQF2_9BACT</name>
<dbReference type="GO" id="GO:0005737">
    <property type="term" value="C:cytoplasm"/>
    <property type="evidence" value="ECO:0007669"/>
    <property type="project" value="UniProtKB-SubCell"/>
</dbReference>
<dbReference type="InterPro" id="IPR006549">
    <property type="entry name" value="HAD-SF_hydro_IIIA"/>
</dbReference>
<feature type="binding site" evidence="11">
    <location>
        <position position="135"/>
    </location>
    <ligand>
        <name>Mg(2+)</name>
        <dbReference type="ChEBI" id="CHEBI:18420"/>
    </ligand>
</feature>
<comment type="similarity">
    <text evidence="7">Belongs to the gmhB family.</text>
</comment>